<dbReference type="Pfam" id="PF07983">
    <property type="entry name" value="X8"/>
    <property type="match status" value="1"/>
</dbReference>
<keyword evidence="9" id="KW-0325">Glycoprotein</keyword>
<feature type="signal peptide" evidence="13">
    <location>
        <begin position="1"/>
        <end position="20"/>
    </location>
</feature>
<keyword evidence="5 13" id="KW-0732">Signal</keyword>
<evidence type="ECO:0000259" key="14">
    <source>
        <dbReference type="SMART" id="SM00768"/>
    </source>
</evidence>
<evidence type="ECO:0000313" key="15">
    <source>
        <dbReference type="EMBL" id="PIA33232.1"/>
    </source>
</evidence>
<dbReference type="Gene3D" id="3.20.20.80">
    <property type="entry name" value="Glycosidases"/>
    <property type="match status" value="1"/>
</dbReference>
<feature type="compositionally biased region" description="Polar residues" evidence="12">
    <location>
        <begin position="321"/>
        <end position="330"/>
    </location>
</feature>
<feature type="compositionally biased region" description="Pro residues" evidence="12">
    <location>
        <begin position="338"/>
        <end position="350"/>
    </location>
</feature>
<evidence type="ECO:0000256" key="9">
    <source>
        <dbReference type="ARBA" id="ARBA00023180"/>
    </source>
</evidence>
<keyword evidence="3" id="KW-1003">Cell membrane</keyword>
<dbReference type="FunFam" id="1.20.58.1040:FF:000001">
    <property type="entry name" value="Glucan endo-1,3-beta-glucosidase 4"/>
    <property type="match status" value="1"/>
</dbReference>
<keyword evidence="4" id="KW-0336">GPI-anchor</keyword>
<evidence type="ECO:0000256" key="13">
    <source>
        <dbReference type="SAM" id="SignalP"/>
    </source>
</evidence>
<keyword evidence="8" id="KW-1015">Disulfide bond</keyword>
<keyword evidence="7" id="KW-0472">Membrane</keyword>
<gene>
    <name evidence="15" type="ORF">AQUCO_04200173v1</name>
</gene>
<evidence type="ECO:0000256" key="11">
    <source>
        <dbReference type="RuleBase" id="RU004335"/>
    </source>
</evidence>
<dbReference type="Gene3D" id="1.20.58.1040">
    <property type="match status" value="1"/>
</dbReference>
<accession>A0A2G5CPL3</accession>
<evidence type="ECO:0000256" key="10">
    <source>
        <dbReference type="ARBA" id="ARBA00023295"/>
    </source>
</evidence>
<evidence type="ECO:0000256" key="5">
    <source>
        <dbReference type="ARBA" id="ARBA00022729"/>
    </source>
</evidence>
<dbReference type="EMBL" id="KZ305059">
    <property type="protein sequence ID" value="PIA33232.1"/>
    <property type="molecule type" value="Genomic_DNA"/>
</dbReference>
<evidence type="ECO:0000256" key="1">
    <source>
        <dbReference type="ARBA" id="ARBA00004609"/>
    </source>
</evidence>
<dbReference type="InterPro" id="IPR000490">
    <property type="entry name" value="Glyco_hydro_17"/>
</dbReference>
<dbReference type="SUPFAM" id="SSF51445">
    <property type="entry name" value="(Trans)glycosidases"/>
    <property type="match status" value="1"/>
</dbReference>
<dbReference type="SMART" id="SM00768">
    <property type="entry name" value="X8"/>
    <property type="match status" value="1"/>
</dbReference>
<evidence type="ECO:0000256" key="2">
    <source>
        <dbReference type="ARBA" id="ARBA00008773"/>
    </source>
</evidence>
<dbReference type="InterPro" id="IPR017853">
    <property type="entry name" value="GH"/>
</dbReference>
<feature type="chain" id="PRO_5013807932" description="X8 domain-containing protein" evidence="13">
    <location>
        <begin position="21"/>
        <end position="446"/>
    </location>
</feature>
<name>A0A2G5CPL3_AQUCA</name>
<dbReference type="FunCoup" id="A0A2G5CPL3">
    <property type="interactions" value="271"/>
</dbReference>
<dbReference type="InterPro" id="IPR012946">
    <property type="entry name" value="X8"/>
</dbReference>
<evidence type="ECO:0000256" key="7">
    <source>
        <dbReference type="ARBA" id="ARBA00023136"/>
    </source>
</evidence>
<dbReference type="Proteomes" id="UP000230069">
    <property type="component" value="Unassembled WGS sequence"/>
</dbReference>
<evidence type="ECO:0000256" key="4">
    <source>
        <dbReference type="ARBA" id="ARBA00022622"/>
    </source>
</evidence>
<dbReference type="InParanoid" id="A0A2G5CPL3"/>
<dbReference type="AlphaFoldDB" id="A0A2G5CPL3"/>
<proteinExistence type="inferred from homology"/>
<evidence type="ECO:0000256" key="6">
    <source>
        <dbReference type="ARBA" id="ARBA00022801"/>
    </source>
</evidence>
<keyword evidence="16" id="KW-1185">Reference proteome</keyword>
<evidence type="ECO:0000256" key="8">
    <source>
        <dbReference type="ARBA" id="ARBA00023157"/>
    </source>
</evidence>
<reference evidence="15 16" key="1">
    <citation type="submission" date="2017-09" db="EMBL/GenBank/DDBJ databases">
        <title>WGS assembly of Aquilegia coerulea Goldsmith.</title>
        <authorList>
            <person name="Hodges S."/>
            <person name="Kramer E."/>
            <person name="Nordborg M."/>
            <person name="Tomkins J."/>
            <person name="Borevitz J."/>
            <person name="Derieg N."/>
            <person name="Yan J."/>
            <person name="Mihaltcheva S."/>
            <person name="Hayes R.D."/>
            <person name="Rokhsar D."/>
        </authorList>
    </citation>
    <scope>NUCLEOTIDE SEQUENCE [LARGE SCALE GENOMIC DNA]</scope>
    <source>
        <strain evidence="16">cv. Goldsmith</strain>
    </source>
</reference>
<dbReference type="GO" id="GO:0005886">
    <property type="term" value="C:plasma membrane"/>
    <property type="evidence" value="ECO:0007669"/>
    <property type="project" value="UniProtKB-SubCell"/>
</dbReference>
<evidence type="ECO:0000256" key="12">
    <source>
        <dbReference type="SAM" id="MobiDB-lite"/>
    </source>
</evidence>
<dbReference type="PANTHER" id="PTHR31044:SF140">
    <property type="entry name" value="EXPRESSED PROTEIN"/>
    <property type="match status" value="1"/>
</dbReference>
<dbReference type="PANTHER" id="PTHR31044">
    <property type="entry name" value="BETA-1,3 GLUCANASE"/>
    <property type="match status" value="1"/>
</dbReference>
<sequence length="446" mass="48779">MMLKMMLVHAVLFLVGLTDAGQERVKVLNLVTNPTPMVLQPYSHSVSNVAVSVDYQHLNGISSSVLKAESWLKTNVLTHYPAVQITTIVVGNSVLCNNSHEEKWDLVLPSMKNIYYSLVRWGLEKDIKVSAFLSTECLHPFSYTYREDLVDRVIKPLLKFLQSTNSSVTLTAPSVYLPLVTAHKESMKKLGNFLESNEINVVILSSSKERKHRSRMLSFLSSSKVVVDPFPARPTPLPKLPSSPLHSSIGFSVPAQIAKAPLSPLVQTPPTPLISYPYAPQSSTLPPLAQISPPSPITFPFAPQIAQPPSMYFYFGPESSPLGTPSNSPDDQPYTPCYAPPPTPVAPTPKPGQENKGMWCVAKPSVPAEKLKEALDYACGVGGADCGEIKPQGSCYYPDTMVAHASYAFNSYWQKNKNKGGTCNFGGTAMVINANPSYQQCRFTIS</sequence>
<dbReference type="Pfam" id="PF00332">
    <property type="entry name" value="Glyco_hydro_17"/>
    <property type="match status" value="1"/>
</dbReference>
<keyword evidence="4" id="KW-0449">Lipoprotein</keyword>
<dbReference type="GO" id="GO:0005975">
    <property type="term" value="P:carbohydrate metabolic process"/>
    <property type="evidence" value="ECO:0007669"/>
    <property type="project" value="InterPro"/>
</dbReference>
<dbReference type="InterPro" id="IPR044788">
    <property type="entry name" value="X8_dom_prot"/>
</dbReference>
<dbReference type="GO" id="GO:0009506">
    <property type="term" value="C:plasmodesma"/>
    <property type="evidence" value="ECO:0007669"/>
    <property type="project" value="UniProtKB-ARBA"/>
</dbReference>
<comment type="subcellular location">
    <subcellularLocation>
        <location evidence="1">Cell membrane</location>
        <topology evidence="1">Lipid-anchor</topology>
        <topology evidence="1">GPI-anchor</topology>
    </subcellularLocation>
</comment>
<evidence type="ECO:0000256" key="3">
    <source>
        <dbReference type="ARBA" id="ARBA00022475"/>
    </source>
</evidence>
<organism evidence="15 16">
    <name type="scientific">Aquilegia coerulea</name>
    <name type="common">Rocky mountain columbine</name>
    <dbReference type="NCBI Taxonomy" id="218851"/>
    <lineage>
        <taxon>Eukaryota</taxon>
        <taxon>Viridiplantae</taxon>
        <taxon>Streptophyta</taxon>
        <taxon>Embryophyta</taxon>
        <taxon>Tracheophyta</taxon>
        <taxon>Spermatophyta</taxon>
        <taxon>Magnoliopsida</taxon>
        <taxon>Ranunculales</taxon>
        <taxon>Ranunculaceae</taxon>
        <taxon>Thalictroideae</taxon>
        <taxon>Aquilegia</taxon>
    </lineage>
</organism>
<feature type="region of interest" description="Disordered" evidence="12">
    <location>
        <begin position="321"/>
        <end position="352"/>
    </location>
</feature>
<comment type="similarity">
    <text evidence="2 11">Belongs to the glycosyl hydrolase 17 family.</text>
</comment>
<dbReference type="GO" id="GO:0098552">
    <property type="term" value="C:side of membrane"/>
    <property type="evidence" value="ECO:0007669"/>
    <property type="project" value="UniProtKB-KW"/>
</dbReference>
<keyword evidence="10" id="KW-0326">Glycosidase</keyword>
<dbReference type="OrthoDB" id="421038at2759"/>
<feature type="domain" description="X8" evidence="14">
    <location>
        <begin position="358"/>
        <end position="443"/>
    </location>
</feature>
<evidence type="ECO:0000313" key="16">
    <source>
        <dbReference type="Proteomes" id="UP000230069"/>
    </source>
</evidence>
<protein>
    <recommendedName>
        <fullName evidence="14">X8 domain-containing protein</fullName>
    </recommendedName>
</protein>
<dbReference type="GO" id="GO:0004553">
    <property type="term" value="F:hydrolase activity, hydrolyzing O-glycosyl compounds"/>
    <property type="evidence" value="ECO:0007669"/>
    <property type="project" value="InterPro"/>
</dbReference>
<keyword evidence="6" id="KW-0378">Hydrolase</keyword>